<keyword evidence="4" id="KW-1185">Reference proteome</keyword>
<organism evidence="3 4">
    <name type="scientific">Scomber scombrus</name>
    <name type="common">Atlantic mackerel</name>
    <name type="synonym">Scomber vernalis</name>
    <dbReference type="NCBI Taxonomy" id="13677"/>
    <lineage>
        <taxon>Eukaryota</taxon>
        <taxon>Metazoa</taxon>
        <taxon>Chordata</taxon>
        <taxon>Craniata</taxon>
        <taxon>Vertebrata</taxon>
        <taxon>Euteleostomi</taxon>
        <taxon>Actinopterygii</taxon>
        <taxon>Neopterygii</taxon>
        <taxon>Teleostei</taxon>
        <taxon>Neoteleostei</taxon>
        <taxon>Acanthomorphata</taxon>
        <taxon>Pelagiaria</taxon>
        <taxon>Scombriformes</taxon>
        <taxon>Scombridae</taxon>
        <taxon>Scomber</taxon>
    </lineage>
</organism>
<dbReference type="AlphaFoldDB" id="A0AAV1P1T5"/>
<comment type="caution">
    <text evidence="3">The sequence shown here is derived from an EMBL/GenBank/DDBJ whole genome shotgun (WGS) entry which is preliminary data.</text>
</comment>
<dbReference type="Gene3D" id="2.60.40.10">
    <property type="entry name" value="Immunoglobulins"/>
    <property type="match status" value="1"/>
</dbReference>
<feature type="signal peptide" evidence="2">
    <location>
        <begin position="1"/>
        <end position="28"/>
    </location>
</feature>
<reference evidence="3 4" key="1">
    <citation type="submission" date="2024-01" db="EMBL/GenBank/DDBJ databases">
        <authorList>
            <person name="Alioto T."/>
            <person name="Alioto T."/>
            <person name="Gomez Garrido J."/>
        </authorList>
    </citation>
    <scope>NUCLEOTIDE SEQUENCE [LARGE SCALE GENOMIC DNA]</scope>
</reference>
<dbReference type="EMBL" id="CAWUFR010000081">
    <property type="protein sequence ID" value="CAK6965330.1"/>
    <property type="molecule type" value="Genomic_DNA"/>
</dbReference>
<feature type="transmembrane region" description="Helical" evidence="1">
    <location>
        <begin position="98"/>
        <end position="119"/>
    </location>
</feature>
<gene>
    <name evidence="3" type="ORF">FSCOSCO3_A007124</name>
</gene>
<sequence length="175" mass="19642">MRVRTMKSFIWITAFLLCSLNWVSVSVSESNGHAQFCTGFKNGKFKMSSNISTVFLKITQVEISDSGLYLCGFYSDGNTTLKGIHLNVQEKFYEQTQLTIVILSGLTLFLQMVIIGMVVKIMKLQTASNEEQTTPHSENLDSDNLNYAALSFKPKPKRNRRPASVEPNVIYAATK</sequence>
<dbReference type="SUPFAM" id="SSF48726">
    <property type="entry name" value="Immunoglobulin"/>
    <property type="match status" value="1"/>
</dbReference>
<evidence type="ECO:0000313" key="4">
    <source>
        <dbReference type="Proteomes" id="UP001314229"/>
    </source>
</evidence>
<evidence type="ECO:0000256" key="2">
    <source>
        <dbReference type="SAM" id="SignalP"/>
    </source>
</evidence>
<dbReference type="InterPro" id="IPR013783">
    <property type="entry name" value="Ig-like_fold"/>
</dbReference>
<dbReference type="Proteomes" id="UP001314229">
    <property type="component" value="Unassembled WGS sequence"/>
</dbReference>
<proteinExistence type="predicted"/>
<dbReference type="InterPro" id="IPR036179">
    <property type="entry name" value="Ig-like_dom_sf"/>
</dbReference>
<keyword evidence="1" id="KW-0472">Membrane</keyword>
<name>A0AAV1P1T5_SCOSC</name>
<accession>A0AAV1P1T5</accession>
<evidence type="ECO:0000256" key="1">
    <source>
        <dbReference type="SAM" id="Phobius"/>
    </source>
</evidence>
<keyword evidence="2" id="KW-0732">Signal</keyword>
<evidence type="ECO:0000313" key="3">
    <source>
        <dbReference type="EMBL" id="CAK6965330.1"/>
    </source>
</evidence>
<feature type="chain" id="PRO_5043640084" evidence="2">
    <location>
        <begin position="29"/>
        <end position="175"/>
    </location>
</feature>
<protein>
    <submittedName>
        <fullName evidence="3">Uncharacterized protein LOC128384379</fullName>
    </submittedName>
</protein>
<keyword evidence="1" id="KW-1133">Transmembrane helix</keyword>
<keyword evidence="1" id="KW-0812">Transmembrane</keyword>